<organism evidence="1">
    <name type="scientific">Arion vulgaris</name>
    <dbReference type="NCBI Taxonomy" id="1028688"/>
    <lineage>
        <taxon>Eukaryota</taxon>
        <taxon>Metazoa</taxon>
        <taxon>Spiralia</taxon>
        <taxon>Lophotrochozoa</taxon>
        <taxon>Mollusca</taxon>
        <taxon>Gastropoda</taxon>
        <taxon>Heterobranchia</taxon>
        <taxon>Euthyneura</taxon>
        <taxon>Panpulmonata</taxon>
        <taxon>Eupulmonata</taxon>
        <taxon>Stylommatophora</taxon>
        <taxon>Helicina</taxon>
        <taxon>Arionoidea</taxon>
        <taxon>Arionidae</taxon>
        <taxon>Arion</taxon>
    </lineage>
</organism>
<accession>A0A0B7BYE4</accession>
<protein>
    <recommendedName>
        <fullName evidence="2">Alanyl-transfer RNA synthetases family profile domain-containing protein</fullName>
    </recommendedName>
</protein>
<dbReference type="GO" id="GO:0004813">
    <property type="term" value="F:alanine-tRNA ligase activity"/>
    <property type="evidence" value="ECO:0007669"/>
    <property type="project" value="TreeGrafter"/>
</dbReference>
<dbReference type="Gene3D" id="3.30.980.10">
    <property type="entry name" value="Threonyl-trna Synthetase, Chain A, domain 2"/>
    <property type="match status" value="1"/>
</dbReference>
<dbReference type="EMBL" id="HACG01051102">
    <property type="protein sequence ID" value="CEK97973.1"/>
    <property type="molecule type" value="Transcribed_RNA"/>
</dbReference>
<evidence type="ECO:0000313" key="1">
    <source>
        <dbReference type="EMBL" id="CEK97973.1"/>
    </source>
</evidence>
<dbReference type="PANTHER" id="PTHR11777">
    <property type="entry name" value="ALANYL-TRNA SYNTHETASE"/>
    <property type="match status" value="1"/>
</dbReference>
<gene>
    <name evidence="1" type="primary">ORF217418</name>
</gene>
<dbReference type="SUPFAM" id="SSF55186">
    <property type="entry name" value="ThrRS/AlaRS common domain"/>
    <property type="match status" value="1"/>
</dbReference>
<feature type="non-terminal residue" evidence="1">
    <location>
        <position position="87"/>
    </location>
</feature>
<dbReference type="AlphaFoldDB" id="A0A0B7BYE4"/>
<dbReference type="PANTHER" id="PTHR11777:SF9">
    <property type="entry name" value="ALANINE--TRNA LIGASE, CYTOPLASMIC"/>
    <property type="match status" value="1"/>
</dbReference>
<sequence length="87" mass="9453">EVSETGEFLVSNVQCLRGYVVHYGLVTRGCLQVGQTVDPTICKASREGCMRNHSATHLLNSALTEIAPSTQQQGSSVSPYKLTFDVH</sequence>
<dbReference type="InterPro" id="IPR050058">
    <property type="entry name" value="Ala-tRNA_ligase"/>
</dbReference>
<dbReference type="GO" id="GO:0000166">
    <property type="term" value="F:nucleotide binding"/>
    <property type="evidence" value="ECO:0007669"/>
    <property type="project" value="InterPro"/>
</dbReference>
<feature type="non-terminal residue" evidence="1">
    <location>
        <position position="1"/>
    </location>
</feature>
<dbReference type="GO" id="GO:0006419">
    <property type="term" value="P:alanyl-tRNA aminoacylation"/>
    <property type="evidence" value="ECO:0007669"/>
    <property type="project" value="TreeGrafter"/>
</dbReference>
<proteinExistence type="predicted"/>
<reference evidence="1" key="1">
    <citation type="submission" date="2014-12" db="EMBL/GenBank/DDBJ databases">
        <title>Insight into the proteome of Arion vulgaris.</title>
        <authorList>
            <person name="Aradska J."/>
            <person name="Bulat T."/>
            <person name="Smidak R."/>
            <person name="Sarate P."/>
            <person name="Gangsoo J."/>
            <person name="Sialana F."/>
            <person name="Bilban M."/>
            <person name="Lubec G."/>
        </authorList>
    </citation>
    <scope>NUCLEOTIDE SEQUENCE</scope>
    <source>
        <tissue evidence="1">Skin</tissue>
    </source>
</reference>
<evidence type="ECO:0008006" key="2">
    <source>
        <dbReference type="Google" id="ProtNLM"/>
    </source>
</evidence>
<dbReference type="GO" id="GO:0002161">
    <property type="term" value="F:aminoacyl-tRNA deacylase activity"/>
    <property type="evidence" value="ECO:0007669"/>
    <property type="project" value="TreeGrafter"/>
</dbReference>
<dbReference type="InterPro" id="IPR018163">
    <property type="entry name" value="Thr/Ala-tRNA-synth_IIc_edit"/>
</dbReference>
<name>A0A0B7BYE4_9EUPU</name>